<dbReference type="EMBL" id="CAJVRL010000126">
    <property type="protein sequence ID" value="CAG8962016.1"/>
    <property type="molecule type" value="Genomic_DNA"/>
</dbReference>
<dbReference type="Pfam" id="PF20778">
    <property type="entry name" value="SLS1_C"/>
    <property type="match status" value="1"/>
</dbReference>
<keyword evidence="5" id="KW-1185">Reference proteome</keyword>
<reference evidence="4" key="1">
    <citation type="submission" date="2021-07" db="EMBL/GenBank/DDBJ databases">
        <authorList>
            <person name="Durling M."/>
        </authorList>
    </citation>
    <scope>NUCLEOTIDE SEQUENCE</scope>
</reference>
<proteinExistence type="predicted"/>
<sequence>MLRKALPSKWKKQSPSPSHICLSCQRRLARPVNPSSSYAYAPKSLYSTDSNPDLDTESSTRSTMLEEPTSTSTSTSTSTDVATSNSSSNHNDTNPSPNVKRRLVPLVASPWRSRWSNQENFTPNSRTYRMLEETTGDVFGQRMLKYKDTEELDTTTFGKPSKIIVLRRSKIKKYAWEETRNRLVESKEPVDLDSYILDRLDAERGLPSAKEVAENIEYFKPKKGEEPRDREQWNHLIQELQESFTTPQLLEYMEHYNGEKISKLDPAATTKAISSSQDEEAKILRQSPWVTELFDTDQYFDSGSQLRGYALASHTDKQKVVIRLLRECWELVLPDVENSIGSVEIAIRPHHLELLLRSDLFPLLKEGLGRAGEDIETFPSTGVVKITTTRRRYEPVIKRIESELKNIRILPISLSDLLPSSQSGRKLSIDKIQEWAASQFDDEALLELSRLTDTKITKMPQGTSLAKRQVPISIACLLTPTNPWKFTRAQQARRLLLSSCNLAFRTQRSLGCRSLPENQPGSFVEYGLDTGLPWRERLRKWTRFSAPIGKNNDSEISREIFLFQNPKEHASIDKAKDEDDQPSSVSKSAPESGAEGGESLLGSDYWSDQYSNTSEAILGAVLHTDPNSLDGMPKAPVGSPEIIHAFSPTLPTITKLIQNMKKPRDVGNDSLVLRFQPNPFFVDPVTNKTVGADVVSAFPPLEMVFDAVPNKADYLAPKDLFLRSVDAVVEEKFTDIMLPDQAVDVRLKQRITSRLRSRKLTMPQITEYLQFSILQAGPRRLDLPPTLTMPIAKHLCNLPALAKSNRNPEDEIHQVEYTFVDRQFRTGISLLYNNWRVAYTYINAGTDGKRSELSIKPINSGTHATKQAYINTVFELAESFGKSAVNVRRVVENQETAKLVKFVTIAEEKEGPLQTMPKYTAFRPRDYPKDGREGSTRN</sequence>
<comment type="caution">
    <text evidence="4">The sequence shown here is derived from an EMBL/GenBank/DDBJ whole genome shotgun (WGS) entry which is preliminary data.</text>
</comment>
<feature type="domain" description="SLS1 C-terminal" evidence="3">
    <location>
        <begin position="532"/>
        <end position="876"/>
    </location>
</feature>
<evidence type="ECO:0000313" key="4">
    <source>
        <dbReference type="EMBL" id="CAG8962016.1"/>
    </source>
</evidence>
<dbReference type="OrthoDB" id="5392646at2759"/>
<feature type="compositionally biased region" description="Low complexity" evidence="1">
    <location>
        <begin position="588"/>
        <end position="601"/>
    </location>
</feature>
<dbReference type="Pfam" id="PF20776">
    <property type="entry name" value="SLS1_N"/>
    <property type="match status" value="1"/>
</dbReference>
<feature type="compositionally biased region" description="Polar residues" evidence="1">
    <location>
        <begin position="45"/>
        <end position="63"/>
    </location>
</feature>
<feature type="compositionally biased region" description="Basic and acidic residues" evidence="1">
    <location>
        <begin position="923"/>
        <end position="938"/>
    </location>
</feature>
<feature type="region of interest" description="Disordered" evidence="1">
    <location>
        <begin position="32"/>
        <end position="102"/>
    </location>
</feature>
<feature type="compositionally biased region" description="Low complexity" evidence="1">
    <location>
        <begin position="69"/>
        <end position="98"/>
    </location>
</feature>
<protein>
    <submittedName>
        <fullName evidence="4">Uncharacterized protein</fullName>
    </submittedName>
</protein>
<feature type="region of interest" description="Disordered" evidence="1">
    <location>
        <begin position="571"/>
        <end position="601"/>
    </location>
</feature>
<feature type="region of interest" description="Disordered" evidence="1">
    <location>
        <begin position="915"/>
        <end position="938"/>
    </location>
</feature>
<evidence type="ECO:0000313" key="5">
    <source>
        <dbReference type="Proteomes" id="UP000696280"/>
    </source>
</evidence>
<evidence type="ECO:0000259" key="3">
    <source>
        <dbReference type="Pfam" id="PF20778"/>
    </source>
</evidence>
<evidence type="ECO:0000256" key="1">
    <source>
        <dbReference type="SAM" id="MobiDB-lite"/>
    </source>
</evidence>
<evidence type="ECO:0000259" key="2">
    <source>
        <dbReference type="Pfam" id="PF20776"/>
    </source>
</evidence>
<feature type="domain" description="SLS1 N-terminal" evidence="2">
    <location>
        <begin position="207"/>
        <end position="332"/>
    </location>
</feature>
<name>A0A9N9PW25_9HELO</name>
<organism evidence="4 5">
    <name type="scientific">Hymenoscyphus fraxineus</name>
    <dbReference type="NCBI Taxonomy" id="746836"/>
    <lineage>
        <taxon>Eukaryota</taxon>
        <taxon>Fungi</taxon>
        <taxon>Dikarya</taxon>
        <taxon>Ascomycota</taxon>
        <taxon>Pezizomycotina</taxon>
        <taxon>Leotiomycetes</taxon>
        <taxon>Helotiales</taxon>
        <taxon>Helotiaceae</taxon>
        <taxon>Hymenoscyphus</taxon>
    </lineage>
</organism>
<dbReference type="InterPro" id="IPR048401">
    <property type="entry name" value="SLS1_C"/>
</dbReference>
<dbReference type="InterPro" id="IPR048400">
    <property type="entry name" value="SLS1_N"/>
</dbReference>
<accession>A0A9N9PW25</accession>
<dbReference type="Proteomes" id="UP000696280">
    <property type="component" value="Unassembled WGS sequence"/>
</dbReference>
<dbReference type="AlphaFoldDB" id="A0A9N9PW25"/>
<gene>
    <name evidence="4" type="ORF">HYFRA_00014124</name>
</gene>